<sequence>MIKAHESLVEKEITRLIKQKEDAVNHKDRRRFLEVIHPGMRTYIQEQKRWFDDAVRWIDRGSFRLKMISLIPGKEHQVRVWLEQQYSRKGKTTTVKFPLLFQETEKGWRDADLPFYHIARGDVLVHYSDERLKEQALISLEAADRAVHGLERQFGWHPAERLEVKLYHSPEVFRQSIKLSLPDWAGGWHEAGQSVKLIGTAAVTDRKLLSSGIVHEVTHQMISEMTGDNAAYWLQEGAAEYFQSHLLPGIRTEEEEAYVKPRWSLGRLETIHLESLPEKEAKAYYAECDQFFRFLMEQYGVEKVKQLFAVLELSPAVDRDSGEKLPLINRRTRSAIRKVYGKSLEQLERDWIRSLKEEGGARPKPSVDPSAD</sequence>
<gene>
    <name evidence="2" type="ORF">ACFOUO_00330</name>
</gene>
<feature type="domain" description="Peptidase MA-like" evidence="1">
    <location>
        <begin position="143"/>
        <end position="318"/>
    </location>
</feature>
<dbReference type="EMBL" id="JBHSAP010000003">
    <property type="protein sequence ID" value="MFC4075270.1"/>
    <property type="molecule type" value="Genomic_DNA"/>
</dbReference>
<protein>
    <submittedName>
        <fullName evidence="2">Peptidase MA family metallohydrolase</fullName>
    </submittedName>
</protein>
<accession>A0ABV8JAC1</accession>
<evidence type="ECO:0000313" key="3">
    <source>
        <dbReference type="Proteomes" id="UP001595843"/>
    </source>
</evidence>
<evidence type="ECO:0000313" key="2">
    <source>
        <dbReference type="EMBL" id="MFC4075270.1"/>
    </source>
</evidence>
<dbReference type="Pfam" id="PF13485">
    <property type="entry name" value="Peptidase_MA_2"/>
    <property type="match status" value="1"/>
</dbReference>
<proteinExistence type="predicted"/>
<name>A0ABV8JAC1_9BACL</name>
<dbReference type="InterPro" id="IPR039568">
    <property type="entry name" value="Peptidase_MA-like_dom"/>
</dbReference>
<comment type="caution">
    <text evidence="2">The sequence shown here is derived from an EMBL/GenBank/DDBJ whole genome shotgun (WGS) entry which is preliminary data.</text>
</comment>
<keyword evidence="3" id="KW-1185">Reference proteome</keyword>
<dbReference type="Proteomes" id="UP001595843">
    <property type="component" value="Unassembled WGS sequence"/>
</dbReference>
<dbReference type="RefSeq" id="WP_380701027.1">
    <property type="nucleotide sequence ID" value="NZ_JBHSAP010000003.1"/>
</dbReference>
<reference evidence="3" key="1">
    <citation type="journal article" date="2019" name="Int. J. Syst. Evol. Microbiol.">
        <title>The Global Catalogue of Microorganisms (GCM) 10K type strain sequencing project: providing services to taxonomists for standard genome sequencing and annotation.</title>
        <authorList>
            <consortium name="The Broad Institute Genomics Platform"/>
            <consortium name="The Broad Institute Genome Sequencing Center for Infectious Disease"/>
            <person name="Wu L."/>
            <person name="Ma J."/>
        </authorList>
    </citation>
    <scope>NUCLEOTIDE SEQUENCE [LARGE SCALE GENOMIC DNA]</scope>
    <source>
        <strain evidence="3">IBRC-M 10813</strain>
    </source>
</reference>
<evidence type="ECO:0000259" key="1">
    <source>
        <dbReference type="Pfam" id="PF13485"/>
    </source>
</evidence>
<organism evidence="2 3">
    <name type="scientific">Salinithrix halophila</name>
    <dbReference type="NCBI Taxonomy" id="1485204"/>
    <lineage>
        <taxon>Bacteria</taxon>
        <taxon>Bacillati</taxon>
        <taxon>Bacillota</taxon>
        <taxon>Bacilli</taxon>
        <taxon>Bacillales</taxon>
        <taxon>Thermoactinomycetaceae</taxon>
        <taxon>Salinithrix</taxon>
    </lineage>
</organism>